<dbReference type="Pfam" id="PF00126">
    <property type="entry name" value="HTH_1"/>
    <property type="match status" value="1"/>
</dbReference>
<dbReference type="GO" id="GO:0000976">
    <property type="term" value="F:transcription cis-regulatory region binding"/>
    <property type="evidence" value="ECO:0007669"/>
    <property type="project" value="TreeGrafter"/>
</dbReference>
<reference evidence="6 7" key="1">
    <citation type="submission" date="2013-10" db="EMBL/GenBank/DDBJ databases">
        <title>Salinisphaera orenii MK-B5 Genome Sequencing.</title>
        <authorList>
            <person name="Lai Q."/>
            <person name="Li C."/>
            <person name="Shao Z."/>
        </authorList>
    </citation>
    <scope>NUCLEOTIDE SEQUENCE [LARGE SCALE GENOMIC DNA]</scope>
    <source>
        <strain evidence="6 7">MK-B5</strain>
    </source>
</reference>
<gene>
    <name evidence="6" type="ORF">SAOR_03310</name>
</gene>
<dbReference type="PANTHER" id="PTHR30126:SF94">
    <property type="entry name" value="LYSR FAMILY TRANSCRIPTIONAL REGULATOR"/>
    <property type="match status" value="1"/>
</dbReference>
<comment type="similarity">
    <text evidence="1">Belongs to the LysR transcriptional regulatory family.</text>
</comment>
<feature type="domain" description="HTH lysR-type" evidence="5">
    <location>
        <begin position="17"/>
        <end position="74"/>
    </location>
</feature>
<evidence type="ECO:0000259" key="5">
    <source>
        <dbReference type="PROSITE" id="PS50931"/>
    </source>
</evidence>
<dbReference type="SUPFAM" id="SSF46785">
    <property type="entry name" value="Winged helix' DNA-binding domain"/>
    <property type="match status" value="1"/>
</dbReference>
<keyword evidence="3" id="KW-0238">DNA-binding</keyword>
<dbReference type="InterPro" id="IPR000847">
    <property type="entry name" value="LysR_HTH_N"/>
</dbReference>
<name>A0A423PVC0_9GAMM</name>
<dbReference type="Gene3D" id="3.40.190.290">
    <property type="match status" value="1"/>
</dbReference>
<dbReference type="PRINTS" id="PR00039">
    <property type="entry name" value="HTHLYSR"/>
</dbReference>
<dbReference type="AlphaFoldDB" id="A0A423PVC0"/>
<comment type="caution">
    <text evidence="6">The sequence shown here is derived from an EMBL/GenBank/DDBJ whole genome shotgun (WGS) entry which is preliminary data.</text>
</comment>
<dbReference type="SUPFAM" id="SSF53850">
    <property type="entry name" value="Periplasmic binding protein-like II"/>
    <property type="match status" value="1"/>
</dbReference>
<dbReference type="GO" id="GO:0003700">
    <property type="term" value="F:DNA-binding transcription factor activity"/>
    <property type="evidence" value="ECO:0007669"/>
    <property type="project" value="InterPro"/>
</dbReference>
<dbReference type="PROSITE" id="PS50931">
    <property type="entry name" value="HTH_LYSR"/>
    <property type="match status" value="1"/>
</dbReference>
<dbReference type="InterPro" id="IPR005119">
    <property type="entry name" value="LysR_subst-bd"/>
</dbReference>
<dbReference type="Gene3D" id="1.10.10.10">
    <property type="entry name" value="Winged helix-like DNA-binding domain superfamily/Winged helix DNA-binding domain"/>
    <property type="match status" value="1"/>
</dbReference>
<protein>
    <submittedName>
        <fullName evidence="6">LysR family transcriptional regulator</fullName>
    </submittedName>
</protein>
<keyword evidence="7" id="KW-1185">Reference proteome</keyword>
<evidence type="ECO:0000256" key="2">
    <source>
        <dbReference type="ARBA" id="ARBA00023015"/>
    </source>
</evidence>
<evidence type="ECO:0000256" key="1">
    <source>
        <dbReference type="ARBA" id="ARBA00009437"/>
    </source>
</evidence>
<keyword evidence="2" id="KW-0805">Transcription regulation</keyword>
<evidence type="ECO:0000313" key="7">
    <source>
        <dbReference type="Proteomes" id="UP000283993"/>
    </source>
</evidence>
<accession>A0A423PVC0</accession>
<dbReference type="EMBL" id="AYKH01000004">
    <property type="protein sequence ID" value="ROO29491.1"/>
    <property type="molecule type" value="Genomic_DNA"/>
</dbReference>
<evidence type="ECO:0000256" key="4">
    <source>
        <dbReference type="ARBA" id="ARBA00023163"/>
    </source>
</evidence>
<dbReference type="InterPro" id="IPR036388">
    <property type="entry name" value="WH-like_DNA-bd_sf"/>
</dbReference>
<dbReference type="PANTHER" id="PTHR30126">
    <property type="entry name" value="HTH-TYPE TRANSCRIPTIONAL REGULATOR"/>
    <property type="match status" value="1"/>
</dbReference>
<evidence type="ECO:0000256" key="3">
    <source>
        <dbReference type="ARBA" id="ARBA00023125"/>
    </source>
</evidence>
<dbReference type="Proteomes" id="UP000283993">
    <property type="component" value="Unassembled WGS sequence"/>
</dbReference>
<organism evidence="6 7">
    <name type="scientific">Salinisphaera orenii MK-B5</name>
    <dbReference type="NCBI Taxonomy" id="856730"/>
    <lineage>
        <taxon>Bacteria</taxon>
        <taxon>Pseudomonadati</taxon>
        <taxon>Pseudomonadota</taxon>
        <taxon>Gammaproteobacteria</taxon>
        <taxon>Salinisphaerales</taxon>
        <taxon>Salinisphaeraceae</taxon>
        <taxon>Salinisphaera</taxon>
    </lineage>
</organism>
<keyword evidence="4" id="KW-0804">Transcription</keyword>
<evidence type="ECO:0000313" key="6">
    <source>
        <dbReference type="EMBL" id="ROO29491.1"/>
    </source>
</evidence>
<dbReference type="InterPro" id="IPR036390">
    <property type="entry name" value="WH_DNA-bd_sf"/>
</dbReference>
<sequence>MIRHRRIGASDMTTLHFTLRQLEIFAAVVRTGQVKRAAATLHLSQAAVSQALRELADALDLTLFERDGRRIVPTAAARQLLRLAAAPMAEFDALPGRLRPSADNAVLAGDIRIAASSTIARYILPSALAAVRREHPALDLAVISGNSSQAEAHVAALEADIGFIEGPPTRDDLHAAAWRTDTLQIIAPPDYPVAAVSPTDLAAHPWVAREPGSGTRAVFEQSLALAGLAAPQAHLVIDDSGAIVRAVAAGAGLACVSRLAAIQASANARVQCLDLPGLSLQRPLWCLSRAGHAHSPLIERFRATLDGAIGVDFDESDA</sequence>
<proteinExistence type="inferred from homology"/>
<dbReference type="Pfam" id="PF03466">
    <property type="entry name" value="LysR_substrate"/>
    <property type="match status" value="1"/>
</dbReference>